<organism evidence="2 3">
    <name type="scientific">Durusdinium trenchii</name>
    <dbReference type="NCBI Taxonomy" id="1381693"/>
    <lineage>
        <taxon>Eukaryota</taxon>
        <taxon>Sar</taxon>
        <taxon>Alveolata</taxon>
        <taxon>Dinophyceae</taxon>
        <taxon>Suessiales</taxon>
        <taxon>Symbiodiniaceae</taxon>
        <taxon>Durusdinium</taxon>
    </lineage>
</organism>
<dbReference type="Pfam" id="PF02325">
    <property type="entry name" value="CCB3_YggT"/>
    <property type="match status" value="1"/>
</dbReference>
<keyword evidence="1" id="KW-0812">Transmembrane</keyword>
<dbReference type="PANTHER" id="PTHR33219:SF14">
    <property type="entry name" value="PROTEIN COFACTOR ASSEMBLY OF COMPLEX C SUBUNIT B CCB3, CHLOROPLASTIC-RELATED"/>
    <property type="match status" value="1"/>
</dbReference>
<evidence type="ECO:0000313" key="2">
    <source>
        <dbReference type="EMBL" id="CAK9036079.1"/>
    </source>
</evidence>
<name>A0ABP0LBX1_9DINO</name>
<keyword evidence="3" id="KW-1185">Reference proteome</keyword>
<sequence length="196" mass="21028">PRNQRHWGRRHRPVFSFSGMSRRGHARGAVVLVAIGALTLGLTCSAFVPPAHQTSQPRLQTLPAAQKTSALALAGLVPLALAPDASVAQGWEMAVVGPLGLINAGLNLFKTALGIYALMSWLFAFGIIDFRNEIVQKIQGVLSSIIDPVLAPLRGIIPPLAGFDISFMVLWFVIEQAQAAAVTIMFGAATYGNYYY</sequence>
<feature type="transmembrane region" description="Helical" evidence="1">
    <location>
        <begin position="108"/>
        <end position="128"/>
    </location>
</feature>
<dbReference type="Proteomes" id="UP001642484">
    <property type="component" value="Unassembled WGS sequence"/>
</dbReference>
<dbReference type="PANTHER" id="PTHR33219">
    <property type="entry name" value="YLMG HOMOLOG PROTEIN 2, CHLOROPLASTIC"/>
    <property type="match status" value="1"/>
</dbReference>
<feature type="non-terminal residue" evidence="2">
    <location>
        <position position="1"/>
    </location>
</feature>
<gene>
    <name evidence="2" type="ORF">CCMP2556_LOCUS20152</name>
</gene>
<evidence type="ECO:0000313" key="3">
    <source>
        <dbReference type="Proteomes" id="UP001642484"/>
    </source>
</evidence>
<proteinExistence type="predicted"/>
<comment type="caution">
    <text evidence="2">The sequence shown here is derived from an EMBL/GenBank/DDBJ whole genome shotgun (WGS) entry which is preliminary data.</text>
</comment>
<protein>
    <submittedName>
        <fullName evidence="2">Uncharacterized protein</fullName>
    </submittedName>
</protein>
<dbReference type="EMBL" id="CAXAMN010011725">
    <property type="protein sequence ID" value="CAK9036079.1"/>
    <property type="molecule type" value="Genomic_DNA"/>
</dbReference>
<evidence type="ECO:0000256" key="1">
    <source>
        <dbReference type="SAM" id="Phobius"/>
    </source>
</evidence>
<accession>A0ABP0LBX1</accession>
<keyword evidence="1" id="KW-0472">Membrane</keyword>
<feature type="transmembrane region" description="Helical" evidence="1">
    <location>
        <begin position="29"/>
        <end position="48"/>
    </location>
</feature>
<dbReference type="InterPro" id="IPR003425">
    <property type="entry name" value="CCB3/YggT"/>
</dbReference>
<reference evidence="2 3" key="1">
    <citation type="submission" date="2024-02" db="EMBL/GenBank/DDBJ databases">
        <authorList>
            <person name="Chen Y."/>
            <person name="Shah S."/>
            <person name="Dougan E. K."/>
            <person name="Thang M."/>
            <person name="Chan C."/>
        </authorList>
    </citation>
    <scope>NUCLEOTIDE SEQUENCE [LARGE SCALE GENOMIC DNA]</scope>
</reference>
<keyword evidence="1" id="KW-1133">Transmembrane helix</keyword>